<dbReference type="AlphaFoldDB" id="A0A922M3H4"/>
<name>A0A922M3H4_SPOEX</name>
<evidence type="ECO:0000313" key="3">
    <source>
        <dbReference type="Proteomes" id="UP000814243"/>
    </source>
</evidence>
<accession>A0A922M3H4</accession>
<evidence type="ECO:0000256" key="1">
    <source>
        <dbReference type="SAM" id="MobiDB-lite"/>
    </source>
</evidence>
<organism evidence="2 3">
    <name type="scientific">Spodoptera exigua</name>
    <name type="common">Beet armyworm</name>
    <name type="synonym">Noctua fulgens</name>
    <dbReference type="NCBI Taxonomy" id="7107"/>
    <lineage>
        <taxon>Eukaryota</taxon>
        <taxon>Metazoa</taxon>
        <taxon>Ecdysozoa</taxon>
        <taxon>Arthropoda</taxon>
        <taxon>Hexapoda</taxon>
        <taxon>Insecta</taxon>
        <taxon>Pterygota</taxon>
        <taxon>Neoptera</taxon>
        <taxon>Endopterygota</taxon>
        <taxon>Lepidoptera</taxon>
        <taxon>Glossata</taxon>
        <taxon>Ditrysia</taxon>
        <taxon>Noctuoidea</taxon>
        <taxon>Noctuidae</taxon>
        <taxon>Amphipyrinae</taxon>
        <taxon>Spodoptera</taxon>
    </lineage>
</organism>
<proteinExistence type="predicted"/>
<protein>
    <submittedName>
        <fullName evidence="2">Uncharacterized protein</fullName>
    </submittedName>
</protein>
<feature type="compositionally biased region" description="Polar residues" evidence="1">
    <location>
        <begin position="8"/>
        <end position="20"/>
    </location>
</feature>
<dbReference type="EMBL" id="JACEFF010000866">
    <property type="protein sequence ID" value="KAH9629428.1"/>
    <property type="molecule type" value="Genomic_DNA"/>
</dbReference>
<reference evidence="2" key="1">
    <citation type="journal article" date="2021" name="G3 (Bethesda)">
        <title>Genome and transcriptome analysis of the beet armyworm Spodoptera exigua reveals targets for pest control. .</title>
        <authorList>
            <person name="Simon S."/>
            <person name="Breeschoten T."/>
            <person name="Jansen H.J."/>
            <person name="Dirks R.P."/>
            <person name="Schranz M.E."/>
            <person name="Ros V.I.D."/>
        </authorList>
    </citation>
    <scope>NUCLEOTIDE SEQUENCE</scope>
    <source>
        <strain evidence="2">TB_SE_WUR_2020</strain>
    </source>
</reference>
<feature type="region of interest" description="Disordered" evidence="1">
    <location>
        <begin position="1"/>
        <end position="95"/>
    </location>
</feature>
<evidence type="ECO:0000313" key="2">
    <source>
        <dbReference type="EMBL" id="KAH9629428.1"/>
    </source>
</evidence>
<feature type="compositionally biased region" description="Low complexity" evidence="1">
    <location>
        <begin position="69"/>
        <end position="91"/>
    </location>
</feature>
<sequence>MRRVGHTHTYTAWHASNGTVPPQDGSHAKRRMGLNKEQMEAMNRVSLGAVNGDGRARPTQLSLAPPAPDSSASAATSPSPTPSTPADSGPARHASSFRNALVPSLPCLPSATSRCMCNLDSPQITPQILEALFVTQHLVLIHVTHTPVYLVDELWKSRICVLINLWLCRRLKFVVLFYKVEASPLPELPVTLMP</sequence>
<comment type="caution">
    <text evidence="2">The sequence shown here is derived from an EMBL/GenBank/DDBJ whole genome shotgun (WGS) entry which is preliminary data.</text>
</comment>
<gene>
    <name evidence="2" type="ORF">HF086_013342</name>
</gene>
<dbReference type="Proteomes" id="UP000814243">
    <property type="component" value="Unassembled WGS sequence"/>
</dbReference>